<reference evidence="2" key="1">
    <citation type="submission" date="2020-05" db="EMBL/GenBank/DDBJ databases">
        <authorList>
            <person name="Chiriac C."/>
            <person name="Salcher M."/>
            <person name="Ghai R."/>
            <person name="Kavagutti S V."/>
        </authorList>
    </citation>
    <scope>NUCLEOTIDE SEQUENCE</scope>
</reference>
<sequence length="69" mass="7638">MQKYKTREQALSTIAESRSWLTEAVDALSPKHLSTLDKYEMCAVATTLMEEAEVVHTALLKLALGDLDA</sequence>
<dbReference type="EMBL" id="LR798417">
    <property type="protein sequence ID" value="CAB5229926.1"/>
    <property type="molecule type" value="Genomic_DNA"/>
</dbReference>
<name>A0A6J7XJ21_9CAUD</name>
<gene>
    <name evidence="1" type="ORF">UFOVP1389_48</name>
    <name evidence="2" type="ORF">UFOVP1566_30</name>
</gene>
<accession>A0A6J7XJ21</accession>
<proteinExistence type="predicted"/>
<dbReference type="EMBL" id="LR797342">
    <property type="protein sequence ID" value="CAB4204317.1"/>
    <property type="molecule type" value="Genomic_DNA"/>
</dbReference>
<evidence type="ECO:0000313" key="1">
    <source>
        <dbReference type="EMBL" id="CAB4204317.1"/>
    </source>
</evidence>
<protein>
    <submittedName>
        <fullName evidence="2">Uncharacterized protein</fullName>
    </submittedName>
</protein>
<evidence type="ECO:0000313" key="2">
    <source>
        <dbReference type="EMBL" id="CAB5229926.1"/>
    </source>
</evidence>
<organism evidence="2">
    <name type="scientific">uncultured Caudovirales phage</name>
    <dbReference type="NCBI Taxonomy" id="2100421"/>
    <lineage>
        <taxon>Viruses</taxon>
        <taxon>Duplodnaviria</taxon>
        <taxon>Heunggongvirae</taxon>
        <taxon>Uroviricota</taxon>
        <taxon>Caudoviricetes</taxon>
        <taxon>Peduoviridae</taxon>
        <taxon>Maltschvirus</taxon>
        <taxon>Maltschvirus maltsch</taxon>
    </lineage>
</organism>